<feature type="region of interest" description="Disordered" evidence="5">
    <location>
        <begin position="1"/>
        <end position="43"/>
    </location>
</feature>
<feature type="domain" description="Zn(2)-C6 fungal-type" evidence="6">
    <location>
        <begin position="46"/>
        <end position="76"/>
    </location>
</feature>
<dbReference type="OrthoDB" id="416217at2759"/>
<proteinExistence type="predicted"/>
<dbReference type="HOGENOM" id="CLU_024934_9_2_1"/>
<dbReference type="SMART" id="SM00066">
    <property type="entry name" value="GAL4"/>
    <property type="match status" value="1"/>
</dbReference>
<dbReference type="GO" id="GO:0001228">
    <property type="term" value="F:DNA-binding transcription activator activity, RNA polymerase II-specific"/>
    <property type="evidence" value="ECO:0007669"/>
    <property type="project" value="TreeGrafter"/>
</dbReference>
<dbReference type="Pfam" id="PF00172">
    <property type="entry name" value="Zn_clus"/>
    <property type="match status" value="1"/>
</dbReference>
<name>A0A0D2DJF7_9EURO</name>
<accession>A0A0D2DJF7</accession>
<protein>
    <recommendedName>
        <fullName evidence="6">Zn(2)-C6 fungal-type domain-containing protein</fullName>
    </recommendedName>
</protein>
<dbReference type="InterPro" id="IPR001138">
    <property type="entry name" value="Zn2Cys6_DnaBD"/>
</dbReference>
<keyword evidence="2" id="KW-0238">DNA-binding</keyword>
<dbReference type="PROSITE" id="PS50048">
    <property type="entry name" value="ZN2_CY6_FUNGAL_2"/>
    <property type="match status" value="1"/>
</dbReference>
<evidence type="ECO:0000313" key="8">
    <source>
        <dbReference type="Proteomes" id="UP000053342"/>
    </source>
</evidence>
<evidence type="ECO:0000256" key="3">
    <source>
        <dbReference type="ARBA" id="ARBA00023163"/>
    </source>
</evidence>
<keyword evidence="8" id="KW-1185">Reference proteome</keyword>
<keyword evidence="1" id="KW-0805">Transcription regulation</keyword>
<gene>
    <name evidence="7" type="ORF">PV06_04257</name>
</gene>
<dbReference type="VEuPathDB" id="FungiDB:PV06_04257"/>
<reference evidence="7 8" key="1">
    <citation type="submission" date="2015-01" db="EMBL/GenBank/DDBJ databases">
        <title>The Genome Sequence of Exophiala oligosperma CBS72588.</title>
        <authorList>
            <consortium name="The Broad Institute Genomics Platform"/>
            <person name="Cuomo C."/>
            <person name="de Hoog S."/>
            <person name="Gorbushina A."/>
            <person name="Stielow B."/>
            <person name="Teixiera M."/>
            <person name="Abouelleil A."/>
            <person name="Chapman S.B."/>
            <person name="Priest M."/>
            <person name="Young S.K."/>
            <person name="Wortman J."/>
            <person name="Nusbaum C."/>
            <person name="Birren B."/>
        </authorList>
    </citation>
    <scope>NUCLEOTIDE SEQUENCE [LARGE SCALE GENOMIC DNA]</scope>
    <source>
        <strain evidence="7 8">CBS 72588</strain>
    </source>
</reference>
<keyword evidence="3" id="KW-0804">Transcription</keyword>
<dbReference type="GO" id="GO:0003677">
    <property type="term" value="F:DNA binding"/>
    <property type="evidence" value="ECO:0007669"/>
    <property type="project" value="UniProtKB-KW"/>
</dbReference>
<dbReference type="CDD" id="cd00067">
    <property type="entry name" value="GAL4"/>
    <property type="match status" value="1"/>
</dbReference>
<dbReference type="SUPFAM" id="SSF57701">
    <property type="entry name" value="Zn2/Cys6 DNA-binding domain"/>
    <property type="match status" value="1"/>
</dbReference>
<dbReference type="PANTHER" id="PTHR47784:SF9">
    <property type="entry name" value="ZN(II)2CYS6 TRANSCRIPTION FACTOR (EUROFUNG)"/>
    <property type="match status" value="1"/>
</dbReference>
<feature type="compositionally biased region" description="Polar residues" evidence="5">
    <location>
        <begin position="1"/>
        <end position="13"/>
    </location>
</feature>
<dbReference type="GeneID" id="27356331"/>
<dbReference type="RefSeq" id="XP_016263329.1">
    <property type="nucleotide sequence ID" value="XM_016405123.1"/>
</dbReference>
<dbReference type="AlphaFoldDB" id="A0A0D2DJF7"/>
<dbReference type="PANTHER" id="PTHR47784">
    <property type="entry name" value="STEROL UPTAKE CONTROL PROTEIN 2"/>
    <property type="match status" value="1"/>
</dbReference>
<dbReference type="Proteomes" id="UP000053342">
    <property type="component" value="Unassembled WGS sequence"/>
</dbReference>
<evidence type="ECO:0000256" key="1">
    <source>
        <dbReference type="ARBA" id="ARBA00023015"/>
    </source>
</evidence>
<evidence type="ECO:0000313" key="7">
    <source>
        <dbReference type="EMBL" id="KIW43113.1"/>
    </source>
</evidence>
<dbReference type="InterPro" id="IPR036864">
    <property type="entry name" value="Zn2-C6_fun-type_DNA-bd_sf"/>
</dbReference>
<keyword evidence="4" id="KW-0539">Nucleus</keyword>
<dbReference type="Gene3D" id="4.10.240.10">
    <property type="entry name" value="Zn(2)-C6 fungal-type DNA-binding domain"/>
    <property type="match status" value="1"/>
</dbReference>
<feature type="compositionally biased region" description="Basic residues" evidence="5">
    <location>
        <begin position="29"/>
        <end position="43"/>
    </location>
</feature>
<dbReference type="GO" id="GO:0008270">
    <property type="term" value="F:zinc ion binding"/>
    <property type="evidence" value="ECO:0007669"/>
    <property type="project" value="InterPro"/>
</dbReference>
<dbReference type="STRING" id="215243.A0A0D2DJF7"/>
<dbReference type="PROSITE" id="PS00463">
    <property type="entry name" value="ZN2_CY6_FUNGAL_1"/>
    <property type="match status" value="1"/>
</dbReference>
<evidence type="ECO:0000256" key="2">
    <source>
        <dbReference type="ARBA" id="ARBA00023125"/>
    </source>
</evidence>
<organism evidence="7 8">
    <name type="scientific">Exophiala oligosperma</name>
    <dbReference type="NCBI Taxonomy" id="215243"/>
    <lineage>
        <taxon>Eukaryota</taxon>
        <taxon>Fungi</taxon>
        <taxon>Dikarya</taxon>
        <taxon>Ascomycota</taxon>
        <taxon>Pezizomycotina</taxon>
        <taxon>Eurotiomycetes</taxon>
        <taxon>Chaetothyriomycetidae</taxon>
        <taxon>Chaetothyriales</taxon>
        <taxon>Herpotrichiellaceae</taxon>
        <taxon>Exophiala</taxon>
    </lineage>
</organism>
<dbReference type="EMBL" id="KN847335">
    <property type="protein sequence ID" value="KIW43113.1"/>
    <property type="molecule type" value="Genomic_DNA"/>
</dbReference>
<dbReference type="InterPro" id="IPR053157">
    <property type="entry name" value="Sterol_Uptake_Regulator"/>
</dbReference>
<evidence type="ECO:0000259" key="6">
    <source>
        <dbReference type="PROSITE" id="PS50048"/>
    </source>
</evidence>
<evidence type="ECO:0000256" key="4">
    <source>
        <dbReference type="ARBA" id="ARBA00023242"/>
    </source>
</evidence>
<evidence type="ECO:0000256" key="5">
    <source>
        <dbReference type="SAM" id="MobiDB-lite"/>
    </source>
</evidence>
<sequence>MQAVIPTQPSVLSSPAGRNPGYTDPGRPHITRPKRKIQTHRKSRQGCRNCKLRKVKCDETRPKCDKCDRYGILCNYDLRNDDLQLSKSGASAAIDLTLLDLSPASTSSAEAHHLAIGGDKSDASSQSSKKSKTECYRPTFDDLETLGRFFSRTIHTLGAREFAPLYYDVYTRLTESTPFLFHIVLAVTMVHDSILKQPSSPSDFQAIARHWSLGASLLNRAISQPISQLTSSTRDAMWACAGLLGCLAFSVVDAESVEESWPLKPPDPSDLGWLGFCEGKTVIFKVSDPLREDSLFAPMRGEMAQFMSFETDLSFPELQKALPVQLLDVCDLNRNRDSTSTASSNPCLASASLMARLMPLECTQENYILFLAFFRTMEAGFKQLLVERHPGALVLLLFWYSKVLPFDAWWLRKRARLEFGSICTYLTRVHGDDERVTTLVRQVKEKNRGIEGG</sequence>